<sequence length="100" mass="11743">MHDFTHRFALIFQSTFASAHSRSKSIFMLCNFRRYGTASWNHSATRRLLLSIAYLIFSFKAWHTGILGEIKAIRRFTQWFRRSSGLLFFILSAALFLFAQ</sequence>
<reference evidence="2 3" key="1">
    <citation type="submission" date="2020-09" db="EMBL/GenBank/DDBJ databases">
        <title>De no assembly of potato wild relative species, Solanum commersonii.</title>
        <authorList>
            <person name="Cho K."/>
        </authorList>
    </citation>
    <scope>NUCLEOTIDE SEQUENCE [LARGE SCALE GENOMIC DNA]</scope>
    <source>
        <strain evidence="2">LZ3.2</strain>
        <tissue evidence="2">Leaf</tissue>
    </source>
</reference>
<dbReference type="AlphaFoldDB" id="A0A9J5Y5X6"/>
<feature type="transmembrane region" description="Helical" evidence="1">
    <location>
        <begin position="79"/>
        <end position="99"/>
    </location>
</feature>
<evidence type="ECO:0000313" key="3">
    <source>
        <dbReference type="Proteomes" id="UP000824120"/>
    </source>
</evidence>
<keyword evidence="3" id="KW-1185">Reference proteome</keyword>
<comment type="caution">
    <text evidence="2">The sequence shown here is derived from an EMBL/GenBank/DDBJ whole genome shotgun (WGS) entry which is preliminary data.</text>
</comment>
<evidence type="ECO:0000256" key="1">
    <source>
        <dbReference type="SAM" id="Phobius"/>
    </source>
</evidence>
<keyword evidence="1" id="KW-0812">Transmembrane</keyword>
<organism evidence="2 3">
    <name type="scientific">Solanum commersonii</name>
    <name type="common">Commerson's wild potato</name>
    <name type="synonym">Commerson's nightshade</name>
    <dbReference type="NCBI Taxonomy" id="4109"/>
    <lineage>
        <taxon>Eukaryota</taxon>
        <taxon>Viridiplantae</taxon>
        <taxon>Streptophyta</taxon>
        <taxon>Embryophyta</taxon>
        <taxon>Tracheophyta</taxon>
        <taxon>Spermatophyta</taxon>
        <taxon>Magnoliopsida</taxon>
        <taxon>eudicotyledons</taxon>
        <taxon>Gunneridae</taxon>
        <taxon>Pentapetalae</taxon>
        <taxon>asterids</taxon>
        <taxon>lamiids</taxon>
        <taxon>Solanales</taxon>
        <taxon>Solanaceae</taxon>
        <taxon>Solanoideae</taxon>
        <taxon>Solaneae</taxon>
        <taxon>Solanum</taxon>
    </lineage>
</organism>
<dbReference type="Proteomes" id="UP000824120">
    <property type="component" value="Chromosome 7"/>
</dbReference>
<accession>A0A9J5Y5X6</accession>
<dbReference type="EMBL" id="JACXVP010000007">
    <property type="protein sequence ID" value="KAG5595008.1"/>
    <property type="molecule type" value="Genomic_DNA"/>
</dbReference>
<keyword evidence="1" id="KW-0472">Membrane</keyword>
<protein>
    <submittedName>
        <fullName evidence="2">Uncharacterized protein</fullName>
    </submittedName>
</protein>
<name>A0A9J5Y5X6_SOLCO</name>
<gene>
    <name evidence="2" type="ORF">H5410_036240</name>
</gene>
<keyword evidence="1" id="KW-1133">Transmembrane helix</keyword>
<proteinExistence type="predicted"/>
<evidence type="ECO:0000313" key="2">
    <source>
        <dbReference type="EMBL" id="KAG5595008.1"/>
    </source>
</evidence>